<protein>
    <recommendedName>
        <fullName evidence="2">RING-type E3 ubiquitin transferase</fullName>
        <ecNumber evidence="2">2.3.2.27</ecNumber>
    </recommendedName>
</protein>
<dbReference type="PANTHER" id="PTHR14155:SF627">
    <property type="entry name" value="OS06G0192800 PROTEIN"/>
    <property type="match status" value="1"/>
</dbReference>
<feature type="transmembrane region" description="Helical" evidence="8">
    <location>
        <begin position="39"/>
        <end position="56"/>
    </location>
</feature>
<dbReference type="SMART" id="SM00184">
    <property type="entry name" value="RING"/>
    <property type="match status" value="1"/>
</dbReference>
<dbReference type="InterPro" id="IPR013083">
    <property type="entry name" value="Znf_RING/FYVE/PHD"/>
</dbReference>
<dbReference type="GO" id="GO:0061630">
    <property type="term" value="F:ubiquitin protein ligase activity"/>
    <property type="evidence" value="ECO:0007669"/>
    <property type="project" value="UniProtKB-EC"/>
</dbReference>
<gene>
    <name evidence="10" type="ORF">U9M48_027470</name>
</gene>
<evidence type="ECO:0000313" key="10">
    <source>
        <dbReference type="EMBL" id="WVZ79948.1"/>
    </source>
</evidence>
<evidence type="ECO:0000256" key="8">
    <source>
        <dbReference type="SAM" id="Phobius"/>
    </source>
</evidence>
<evidence type="ECO:0000256" key="3">
    <source>
        <dbReference type="ARBA" id="ARBA00022723"/>
    </source>
</evidence>
<keyword evidence="4 7" id="KW-0863">Zinc-finger</keyword>
<feature type="transmembrane region" description="Helical" evidence="8">
    <location>
        <begin position="12"/>
        <end position="33"/>
    </location>
</feature>
<evidence type="ECO:0000256" key="4">
    <source>
        <dbReference type="ARBA" id="ARBA00022771"/>
    </source>
</evidence>
<dbReference type="Gene3D" id="3.30.40.10">
    <property type="entry name" value="Zinc/RING finger domain, C3HC4 (zinc finger)"/>
    <property type="match status" value="1"/>
</dbReference>
<dbReference type="AlphaFoldDB" id="A0AAQ3WZH2"/>
<evidence type="ECO:0000256" key="7">
    <source>
        <dbReference type="PROSITE-ProRule" id="PRU00175"/>
    </source>
</evidence>
<keyword evidence="8" id="KW-0472">Membrane</keyword>
<keyword evidence="3" id="KW-0479">Metal-binding</keyword>
<evidence type="ECO:0000256" key="2">
    <source>
        <dbReference type="ARBA" id="ARBA00012483"/>
    </source>
</evidence>
<evidence type="ECO:0000256" key="5">
    <source>
        <dbReference type="ARBA" id="ARBA00022833"/>
    </source>
</evidence>
<keyword evidence="8" id="KW-1133">Transmembrane helix</keyword>
<organism evidence="10 11">
    <name type="scientific">Paspalum notatum var. saurae</name>
    <dbReference type="NCBI Taxonomy" id="547442"/>
    <lineage>
        <taxon>Eukaryota</taxon>
        <taxon>Viridiplantae</taxon>
        <taxon>Streptophyta</taxon>
        <taxon>Embryophyta</taxon>
        <taxon>Tracheophyta</taxon>
        <taxon>Spermatophyta</taxon>
        <taxon>Magnoliopsida</taxon>
        <taxon>Liliopsida</taxon>
        <taxon>Poales</taxon>
        <taxon>Poaceae</taxon>
        <taxon>PACMAD clade</taxon>
        <taxon>Panicoideae</taxon>
        <taxon>Andropogonodae</taxon>
        <taxon>Paspaleae</taxon>
        <taxon>Paspalinae</taxon>
        <taxon>Paspalum</taxon>
    </lineage>
</organism>
<dbReference type="EC" id="2.3.2.27" evidence="2"/>
<evidence type="ECO:0000256" key="6">
    <source>
        <dbReference type="ARBA" id="ARBA00024209"/>
    </source>
</evidence>
<comment type="similarity">
    <text evidence="6">Belongs to the RING-type zinc finger family. ATL subfamily.</text>
</comment>
<name>A0AAQ3WZH2_PASNO</name>
<dbReference type="PROSITE" id="PS50089">
    <property type="entry name" value="ZF_RING_2"/>
    <property type="match status" value="1"/>
</dbReference>
<evidence type="ECO:0000313" key="11">
    <source>
        <dbReference type="Proteomes" id="UP001341281"/>
    </source>
</evidence>
<dbReference type="Pfam" id="PF13639">
    <property type="entry name" value="zf-RING_2"/>
    <property type="match status" value="1"/>
</dbReference>
<evidence type="ECO:0000256" key="1">
    <source>
        <dbReference type="ARBA" id="ARBA00000900"/>
    </source>
</evidence>
<dbReference type="EMBL" id="CP144750">
    <property type="protein sequence ID" value="WVZ79948.1"/>
    <property type="molecule type" value="Genomic_DNA"/>
</dbReference>
<keyword evidence="8" id="KW-0812">Transmembrane</keyword>
<dbReference type="PANTHER" id="PTHR14155">
    <property type="entry name" value="RING FINGER DOMAIN-CONTAINING"/>
    <property type="match status" value="1"/>
</dbReference>
<keyword evidence="11" id="KW-1185">Reference proteome</keyword>
<keyword evidence="5" id="KW-0862">Zinc</keyword>
<dbReference type="GO" id="GO:0008270">
    <property type="term" value="F:zinc ion binding"/>
    <property type="evidence" value="ECO:0007669"/>
    <property type="project" value="UniProtKB-KW"/>
</dbReference>
<reference evidence="10 11" key="1">
    <citation type="submission" date="2024-02" db="EMBL/GenBank/DDBJ databases">
        <title>High-quality chromosome-scale genome assembly of Pensacola bahiagrass (Paspalum notatum Flugge var. saurae).</title>
        <authorList>
            <person name="Vega J.M."/>
            <person name="Podio M."/>
            <person name="Orjuela J."/>
            <person name="Siena L.A."/>
            <person name="Pessino S.C."/>
            <person name="Combes M.C."/>
            <person name="Mariac C."/>
            <person name="Albertini E."/>
            <person name="Pupilli F."/>
            <person name="Ortiz J.P.A."/>
            <person name="Leblanc O."/>
        </authorList>
    </citation>
    <scope>NUCLEOTIDE SEQUENCE [LARGE SCALE GENOMIC DNA]</scope>
    <source>
        <strain evidence="10">R1</strain>
        <tissue evidence="10">Leaf</tissue>
    </source>
</reference>
<proteinExistence type="inferred from homology"/>
<feature type="domain" description="RING-type" evidence="9">
    <location>
        <begin position="176"/>
        <end position="218"/>
    </location>
</feature>
<dbReference type="Proteomes" id="UP001341281">
    <property type="component" value="Chromosome 06"/>
</dbReference>
<dbReference type="InterPro" id="IPR001841">
    <property type="entry name" value="Znf_RING"/>
</dbReference>
<dbReference type="InterPro" id="IPR053238">
    <property type="entry name" value="RING-H2_zinc_finger"/>
</dbReference>
<dbReference type="SUPFAM" id="SSF57850">
    <property type="entry name" value="RING/U-box"/>
    <property type="match status" value="1"/>
</dbReference>
<comment type="catalytic activity">
    <reaction evidence="1">
        <text>S-ubiquitinyl-[E2 ubiquitin-conjugating enzyme]-L-cysteine + [acceptor protein]-L-lysine = [E2 ubiquitin-conjugating enzyme]-L-cysteine + N(6)-ubiquitinyl-[acceptor protein]-L-lysine.</text>
        <dbReference type="EC" id="2.3.2.27"/>
    </reaction>
</comment>
<sequence>MIIRVEFNQQALAVLIPISTIAVVALFLSGRYYSHRGQWALVALAGVTIVLCLQCSRQRDGATRSSSLVLPVVQPSMSAPLPCETSSGLRSLRASIVAAGLPLYAYKKSSSGNECPICLGDMGRARRRGRRRRRRRRLRTPVQPCGVHGSGLGASAIPALPAREYGKKAVEDDDDCAVCLDELQRGEVVKQLPACAHLFHKGCIDAWLRWHVTCPVCRSPGDSTLPMATQLGRSINSHVA</sequence>
<evidence type="ECO:0000259" key="9">
    <source>
        <dbReference type="PROSITE" id="PS50089"/>
    </source>
</evidence>
<accession>A0AAQ3WZH2</accession>